<dbReference type="EMBL" id="MGAG01000002">
    <property type="protein sequence ID" value="OGK42461.1"/>
    <property type="molecule type" value="Genomic_DNA"/>
</dbReference>
<dbReference type="Proteomes" id="UP000177698">
    <property type="component" value="Unassembled WGS sequence"/>
</dbReference>
<name>A0A1F7IGH9_9BACT</name>
<comment type="caution">
    <text evidence="1">The sequence shown here is derived from an EMBL/GenBank/DDBJ whole genome shotgun (WGS) entry which is preliminary data.</text>
</comment>
<organism evidence="1 2">
    <name type="scientific">Candidatus Roizmanbacteria bacterium RIFCSPLOWO2_01_FULL_37_12</name>
    <dbReference type="NCBI Taxonomy" id="1802056"/>
    <lineage>
        <taxon>Bacteria</taxon>
        <taxon>Candidatus Roizmaniibacteriota</taxon>
    </lineage>
</organism>
<gene>
    <name evidence="1" type="ORF">A2954_01300</name>
</gene>
<sequence>MVENDVFITVQKRNLAPKDILPNKDLFAKVEADFETSASRSLTIEKPESQSRINEILEFLAEQNAGLTNSPERLLADELRSDPSKLSQIIRNIYNLTLSGLSSPDQLTRINSKTTAVGYVNAWHQLRKAMAKSP</sequence>
<dbReference type="STRING" id="1802056.A2954_01300"/>
<accession>A0A1F7IGH9</accession>
<proteinExistence type="predicted"/>
<protein>
    <submittedName>
        <fullName evidence="1">Uncharacterized protein</fullName>
    </submittedName>
</protein>
<evidence type="ECO:0000313" key="2">
    <source>
        <dbReference type="Proteomes" id="UP000177698"/>
    </source>
</evidence>
<reference evidence="1 2" key="1">
    <citation type="journal article" date="2016" name="Nat. Commun.">
        <title>Thousands of microbial genomes shed light on interconnected biogeochemical processes in an aquifer system.</title>
        <authorList>
            <person name="Anantharaman K."/>
            <person name="Brown C.T."/>
            <person name="Hug L.A."/>
            <person name="Sharon I."/>
            <person name="Castelle C.J."/>
            <person name="Probst A.J."/>
            <person name="Thomas B.C."/>
            <person name="Singh A."/>
            <person name="Wilkins M.J."/>
            <person name="Karaoz U."/>
            <person name="Brodie E.L."/>
            <person name="Williams K.H."/>
            <person name="Hubbard S.S."/>
            <person name="Banfield J.F."/>
        </authorList>
    </citation>
    <scope>NUCLEOTIDE SEQUENCE [LARGE SCALE GENOMIC DNA]</scope>
</reference>
<evidence type="ECO:0000313" key="1">
    <source>
        <dbReference type="EMBL" id="OGK42461.1"/>
    </source>
</evidence>
<dbReference type="AlphaFoldDB" id="A0A1F7IGH9"/>